<keyword evidence="13" id="KW-0325">Glycoprotein</keyword>
<feature type="transmembrane region" description="Helical" evidence="14">
    <location>
        <begin position="21"/>
        <end position="39"/>
    </location>
</feature>
<evidence type="ECO:0000256" key="12">
    <source>
        <dbReference type="ARBA" id="ARBA00023136"/>
    </source>
</evidence>
<dbReference type="STRING" id="1391654.AKJ09_06732"/>
<keyword evidence="6" id="KW-0217">Developmental protein</keyword>
<feature type="domain" description="Cyclic nucleotide-binding" evidence="15">
    <location>
        <begin position="86"/>
        <end position="191"/>
    </location>
</feature>
<dbReference type="CDD" id="cd00038">
    <property type="entry name" value="CAP_ED"/>
    <property type="match status" value="1"/>
</dbReference>
<dbReference type="EMBL" id="CP012333">
    <property type="protein sequence ID" value="AKV00069.1"/>
    <property type="molecule type" value="Genomic_DNA"/>
</dbReference>
<dbReference type="Pfam" id="PF04831">
    <property type="entry name" value="POPDC1-3"/>
    <property type="match status" value="1"/>
</dbReference>
<keyword evidence="17" id="KW-1185">Reference proteome</keyword>
<keyword evidence="7" id="KW-1003">Cell membrane</keyword>
<dbReference type="Gene3D" id="2.60.120.10">
    <property type="entry name" value="Jelly Rolls"/>
    <property type="match status" value="1"/>
</dbReference>
<keyword evidence="12 14" id="KW-0472">Membrane</keyword>
<evidence type="ECO:0000256" key="14">
    <source>
        <dbReference type="SAM" id="Phobius"/>
    </source>
</evidence>
<dbReference type="RefSeq" id="WP_146651428.1">
    <property type="nucleotide sequence ID" value="NZ_CP012333.1"/>
</dbReference>
<dbReference type="InterPro" id="IPR014710">
    <property type="entry name" value="RmlC-like_jellyroll"/>
</dbReference>
<evidence type="ECO:0000256" key="6">
    <source>
        <dbReference type="ARBA" id="ARBA00022473"/>
    </source>
</evidence>
<dbReference type="GO" id="GO:0030552">
    <property type="term" value="F:cAMP binding"/>
    <property type="evidence" value="ECO:0007669"/>
    <property type="project" value="TreeGrafter"/>
</dbReference>
<keyword evidence="9" id="KW-0130">Cell adhesion</keyword>
<dbReference type="InterPro" id="IPR018490">
    <property type="entry name" value="cNMP-bd_dom_sf"/>
</dbReference>
<evidence type="ECO:0000256" key="8">
    <source>
        <dbReference type="ARBA" id="ARBA00022692"/>
    </source>
</evidence>
<comment type="similarity">
    <text evidence="4">Belongs to the popeye family.</text>
</comment>
<proteinExistence type="inferred from homology"/>
<dbReference type="InterPro" id="IPR006916">
    <property type="entry name" value="POPDC1-3"/>
</dbReference>
<dbReference type="PANTHER" id="PTHR12101:SF17">
    <property type="entry name" value="BLOOD VESSEL EPICARDIAL SUBSTANCE"/>
    <property type="match status" value="1"/>
</dbReference>
<evidence type="ECO:0000256" key="5">
    <source>
        <dbReference type="ARBA" id="ARBA00022427"/>
    </source>
</evidence>
<organism evidence="16 17">
    <name type="scientific">Labilithrix luteola</name>
    <dbReference type="NCBI Taxonomy" id="1391654"/>
    <lineage>
        <taxon>Bacteria</taxon>
        <taxon>Pseudomonadati</taxon>
        <taxon>Myxococcota</taxon>
        <taxon>Polyangia</taxon>
        <taxon>Polyangiales</taxon>
        <taxon>Labilitrichaceae</taxon>
        <taxon>Labilithrix</taxon>
    </lineage>
</organism>
<dbReference type="GO" id="GO:0016328">
    <property type="term" value="C:lateral plasma membrane"/>
    <property type="evidence" value="ECO:0007669"/>
    <property type="project" value="UniProtKB-SubCell"/>
</dbReference>
<dbReference type="Proteomes" id="UP000064967">
    <property type="component" value="Chromosome"/>
</dbReference>
<dbReference type="KEGG" id="llu:AKJ09_06732"/>
<dbReference type="GO" id="GO:0005923">
    <property type="term" value="C:bicellular tight junction"/>
    <property type="evidence" value="ECO:0007669"/>
    <property type="project" value="UniProtKB-SubCell"/>
</dbReference>
<name>A0A0K1Q2S3_9BACT</name>
<evidence type="ECO:0000256" key="13">
    <source>
        <dbReference type="ARBA" id="ARBA00023180"/>
    </source>
</evidence>
<evidence type="ECO:0000256" key="4">
    <source>
        <dbReference type="ARBA" id="ARBA00007146"/>
    </source>
</evidence>
<dbReference type="PANTHER" id="PTHR12101">
    <property type="entry name" value="POPEYE DOMAIN CONTAINING PROTEIN"/>
    <property type="match status" value="1"/>
</dbReference>
<dbReference type="AlphaFoldDB" id="A0A0K1Q2S3"/>
<evidence type="ECO:0000256" key="2">
    <source>
        <dbReference type="ARBA" id="ARBA00004141"/>
    </source>
</evidence>
<keyword evidence="5" id="KW-0796">Tight junction</keyword>
<keyword evidence="8 14" id="KW-0812">Transmembrane</keyword>
<reference evidence="16 17" key="1">
    <citation type="submission" date="2015-08" db="EMBL/GenBank/DDBJ databases">
        <authorList>
            <person name="Babu N.S."/>
            <person name="Beckwith C.J."/>
            <person name="Beseler K.G."/>
            <person name="Brison A."/>
            <person name="Carone J.V."/>
            <person name="Caskin T.P."/>
            <person name="Diamond M."/>
            <person name="Durham M.E."/>
            <person name="Foxe J.M."/>
            <person name="Go M."/>
            <person name="Henderson B.A."/>
            <person name="Jones I.B."/>
            <person name="McGettigan J.A."/>
            <person name="Micheletti S.J."/>
            <person name="Nasrallah M.E."/>
            <person name="Ortiz D."/>
            <person name="Piller C.R."/>
            <person name="Privatt S.R."/>
            <person name="Schneider S.L."/>
            <person name="Sharp S."/>
            <person name="Smith T.C."/>
            <person name="Stanton J.D."/>
            <person name="Ullery H.E."/>
            <person name="Wilson R.J."/>
            <person name="Serrano M.G."/>
            <person name="Buck G."/>
            <person name="Lee V."/>
            <person name="Wang Y."/>
            <person name="Carvalho R."/>
            <person name="Voegtly L."/>
            <person name="Shi R."/>
            <person name="Duckworth R."/>
            <person name="Johnson A."/>
            <person name="Loviza R."/>
            <person name="Walstead R."/>
            <person name="Shah Z."/>
            <person name="Kiflezghi M."/>
            <person name="Wade K."/>
            <person name="Ball S.L."/>
            <person name="Bradley K.W."/>
            <person name="Asai D.J."/>
            <person name="Bowman C.A."/>
            <person name="Russell D.A."/>
            <person name="Pope W.H."/>
            <person name="Jacobs-Sera D."/>
            <person name="Hendrix R.W."/>
            <person name="Hatfull G.F."/>
        </authorList>
    </citation>
    <scope>NUCLEOTIDE SEQUENCE [LARGE SCALE GENOMIC DNA]</scope>
    <source>
        <strain evidence="16 17">DSM 27648</strain>
    </source>
</reference>
<evidence type="ECO:0000256" key="11">
    <source>
        <dbReference type="ARBA" id="ARBA00022989"/>
    </source>
</evidence>
<dbReference type="Pfam" id="PF00027">
    <property type="entry name" value="cNMP_binding"/>
    <property type="match status" value="1"/>
</dbReference>
<evidence type="ECO:0000256" key="1">
    <source>
        <dbReference type="ARBA" id="ARBA00004124"/>
    </source>
</evidence>
<evidence type="ECO:0000313" key="16">
    <source>
        <dbReference type="EMBL" id="AKV00069.1"/>
    </source>
</evidence>
<dbReference type="SUPFAM" id="SSF51206">
    <property type="entry name" value="cAMP-binding domain-like"/>
    <property type="match status" value="1"/>
</dbReference>
<sequence>MNFIHVANVFYLLSYLVKDILWLRVLAVLGGSILVVYYATFPTPLWAPIGWDAVFLTTNLVQIGILIRERRPVRLEPAEMRLYEHTFRSLTPHEFVKVLRLARWESIDAGKLLVRGGEELDRIMVLASGRVRIEQNGAPIRELMAGCFVGDMSFLTGATPNVDVVTVEPVRTVSWSQRELHALLLRNAELRAAFQTILSEDLIAKLRSA</sequence>
<dbReference type="InterPro" id="IPR000595">
    <property type="entry name" value="cNMP-bd_dom"/>
</dbReference>
<dbReference type="GO" id="GO:0007155">
    <property type="term" value="P:cell adhesion"/>
    <property type="evidence" value="ECO:0007669"/>
    <property type="project" value="UniProtKB-KW"/>
</dbReference>
<dbReference type="SMART" id="SM00100">
    <property type="entry name" value="cNMP"/>
    <property type="match status" value="1"/>
</dbReference>
<evidence type="ECO:0000313" key="17">
    <source>
        <dbReference type="Proteomes" id="UP000064967"/>
    </source>
</evidence>
<dbReference type="OrthoDB" id="9775207at2"/>
<feature type="transmembrane region" description="Helical" evidence="14">
    <location>
        <begin position="45"/>
        <end position="67"/>
    </location>
</feature>
<comment type="subcellular location">
    <subcellularLocation>
        <location evidence="3">Cell junction</location>
        <location evidence="3">Tight junction</location>
    </subcellularLocation>
    <subcellularLocation>
        <location evidence="1">Lateral cell membrane</location>
    </subcellularLocation>
    <subcellularLocation>
        <location evidence="2">Membrane</location>
        <topology evidence="2">Multi-pass membrane protein</topology>
    </subcellularLocation>
</comment>
<gene>
    <name evidence="16" type="ORF">AKJ09_06732</name>
</gene>
<dbReference type="InterPro" id="IPR055272">
    <property type="entry name" value="POPDC1-3_dom"/>
</dbReference>
<evidence type="ECO:0000256" key="7">
    <source>
        <dbReference type="ARBA" id="ARBA00022475"/>
    </source>
</evidence>
<keyword evidence="11 14" id="KW-1133">Transmembrane helix</keyword>
<keyword evidence="10" id="KW-0965">Cell junction</keyword>
<dbReference type="PROSITE" id="PS50042">
    <property type="entry name" value="CNMP_BINDING_3"/>
    <property type="match status" value="1"/>
</dbReference>
<accession>A0A0K1Q2S3</accession>
<evidence type="ECO:0000256" key="3">
    <source>
        <dbReference type="ARBA" id="ARBA00004435"/>
    </source>
</evidence>
<evidence type="ECO:0000256" key="9">
    <source>
        <dbReference type="ARBA" id="ARBA00022889"/>
    </source>
</evidence>
<evidence type="ECO:0000259" key="15">
    <source>
        <dbReference type="PROSITE" id="PS50042"/>
    </source>
</evidence>
<evidence type="ECO:0000256" key="10">
    <source>
        <dbReference type="ARBA" id="ARBA00022949"/>
    </source>
</evidence>
<protein>
    <submittedName>
        <fullName evidence="16">Cyclic nucleotide-binding domain protein</fullName>
    </submittedName>
</protein>